<evidence type="ECO:0000256" key="6">
    <source>
        <dbReference type="ARBA" id="ARBA00022946"/>
    </source>
</evidence>
<reference evidence="13" key="2">
    <citation type="submission" date="2025-09" db="UniProtKB">
        <authorList>
            <consortium name="Ensembl"/>
        </authorList>
    </citation>
    <scope>IDENTIFICATION</scope>
</reference>
<dbReference type="PANTHER" id="PTHR11496:SF83">
    <property type="entry name" value="HYDROXYACID-OXOACID TRANSHYDROGENASE, MITOCHONDRIAL"/>
    <property type="match status" value="1"/>
</dbReference>
<evidence type="ECO:0000259" key="11">
    <source>
        <dbReference type="Pfam" id="PF00465"/>
    </source>
</evidence>
<evidence type="ECO:0000256" key="2">
    <source>
        <dbReference type="ARBA" id="ARBA00004173"/>
    </source>
</evidence>
<comment type="catalytic activity">
    <reaction evidence="10">
        <text>4-hydroxybutanoate + 2-oxoglutarate = (R)-2-hydroxyglutarate + succinate semialdehyde</text>
        <dbReference type="Rhea" id="RHEA:24734"/>
        <dbReference type="ChEBI" id="CHEBI:15801"/>
        <dbReference type="ChEBI" id="CHEBI:16724"/>
        <dbReference type="ChEBI" id="CHEBI:16810"/>
        <dbReference type="ChEBI" id="CHEBI:57706"/>
        <dbReference type="EC" id="1.1.99.24"/>
    </reaction>
</comment>
<dbReference type="GO" id="GO:0005739">
    <property type="term" value="C:mitochondrion"/>
    <property type="evidence" value="ECO:0007669"/>
    <property type="project" value="UniProtKB-SubCell"/>
</dbReference>
<dbReference type="InterPro" id="IPR001670">
    <property type="entry name" value="ADH_Fe/GldA"/>
</dbReference>
<dbReference type="STRING" id="32507.ENSNBRP00000026700"/>
<reference evidence="13" key="1">
    <citation type="submission" date="2025-08" db="UniProtKB">
        <authorList>
            <consortium name="Ensembl"/>
        </authorList>
    </citation>
    <scope>IDENTIFICATION</scope>
</reference>
<dbReference type="Gene3D" id="1.20.1090.10">
    <property type="entry name" value="Dehydroquinate synthase-like - alpha domain"/>
    <property type="match status" value="1"/>
</dbReference>
<dbReference type="SUPFAM" id="SSF56796">
    <property type="entry name" value="Dehydroquinate synthase-like"/>
    <property type="match status" value="1"/>
</dbReference>
<keyword evidence="8" id="KW-0496">Mitochondrion</keyword>
<dbReference type="InterPro" id="IPR039697">
    <property type="entry name" value="Alcohol_dehydrogenase_Fe"/>
</dbReference>
<sequence>AHSNTFHQGNLHSSTNHSCIHQNAISFAKNHTFDVFVAVGGGSVIDTCKAANLYACHPDADFLDFVNAPIGKGKPVSGAVKPLIAVPTTAGTGSETTGVAIFDYEPLKAKTGIASRAIRPTLGIVDPTHTLSMPERVAANSGFDVLCHALESYTALPYDQRSPCPTNPINRPAYQGSNPISDVWSRHALHVVAKYMKRAVRDPEDLEARSSMHLASVFAGIGFGNAGVHLCLPSPILLSRHHSNSVLLCSPCTFSVLCSGADIRQVKREDAGAVVADTLRQILFDLHVEDGLGAVGYTKDDIPALVKGTIPHVGQSPPSYVNSWVKL</sequence>
<evidence type="ECO:0000313" key="13">
    <source>
        <dbReference type="Ensembl" id="ENSNBRP00000026700.1"/>
    </source>
</evidence>
<evidence type="ECO:0000313" key="14">
    <source>
        <dbReference type="Proteomes" id="UP000261580"/>
    </source>
</evidence>
<comment type="catalytic activity">
    <reaction evidence="1">
        <text>(S)-3-hydroxybutanoate + 2-oxoglutarate = (R)-2-hydroxyglutarate + acetoacetate</text>
        <dbReference type="Rhea" id="RHEA:23048"/>
        <dbReference type="ChEBI" id="CHEBI:11047"/>
        <dbReference type="ChEBI" id="CHEBI:13705"/>
        <dbReference type="ChEBI" id="CHEBI:15801"/>
        <dbReference type="ChEBI" id="CHEBI:16810"/>
        <dbReference type="EC" id="1.1.99.24"/>
    </reaction>
</comment>
<dbReference type="Proteomes" id="UP000261580">
    <property type="component" value="Unassembled WGS sequence"/>
</dbReference>
<evidence type="ECO:0000256" key="5">
    <source>
        <dbReference type="ARBA" id="ARBA00021046"/>
    </source>
</evidence>
<dbReference type="Pfam" id="PF25137">
    <property type="entry name" value="ADH_Fe_C"/>
    <property type="match status" value="1"/>
</dbReference>
<dbReference type="AlphaFoldDB" id="A0A3Q4HSD2"/>
<organism evidence="13 14">
    <name type="scientific">Neolamprologus brichardi</name>
    <name type="common">Fairy cichlid</name>
    <name type="synonym">Lamprologus brichardi</name>
    <dbReference type="NCBI Taxonomy" id="32507"/>
    <lineage>
        <taxon>Eukaryota</taxon>
        <taxon>Metazoa</taxon>
        <taxon>Chordata</taxon>
        <taxon>Craniata</taxon>
        <taxon>Vertebrata</taxon>
        <taxon>Euteleostomi</taxon>
        <taxon>Actinopterygii</taxon>
        <taxon>Neopterygii</taxon>
        <taxon>Teleostei</taxon>
        <taxon>Neoteleostei</taxon>
        <taxon>Acanthomorphata</taxon>
        <taxon>Ovalentaria</taxon>
        <taxon>Cichlomorphae</taxon>
        <taxon>Cichliformes</taxon>
        <taxon>Cichlidae</taxon>
        <taxon>African cichlids</taxon>
        <taxon>Pseudocrenilabrinae</taxon>
        <taxon>Lamprologini</taxon>
        <taxon>Neolamprologus</taxon>
    </lineage>
</organism>
<dbReference type="PANTHER" id="PTHR11496">
    <property type="entry name" value="ALCOHOL DEHYDROGENASE"/>
    <property type="match status" value="1"/>
</dbReference>
<evidence type="ECO:0000256" key="10">
    <source>
        <dbReference type="ARBA" id="ARBA00049496"/>
    </source>
</evidence>
<dbReference type="Pfam" id="PF00465">
    <property type="entry name" value="Fe-ADH"/>
    <property type="match status" value="1"/>
</dbReference>
<proteinExistence type="inferred from homology"/>
<protein>
    <recommendedName>
        <fullName evidence="5">Hydroxyacid-oxoacid transhydrogenase, mitochondrial</fullName>
        <ecNumber evidence="4">1.1.99.24</ecNumber>
    </recommendedName>
    <alternativeName>
        <fullName evidence="9">Alcohol dehydrogenase iron-containing protein 1</fullName>
    </alternativeName>
</protein>
<comment type="subcellular location">
    <subcellularLocation>
        <location evidence="2">Mitochondrion</location>
    </subcellularLocation>
</comment>
<dbReference type="GO" id="GO:0047988">
    <property type="term" value="F:hydroxyacid-oxoacid transhydrogenase activity"/>
    <property type="evidence" value="ECO:0007669"/>
    <property type="project" value="UniProtKB-EC"/>
</dbReference>
<evidence type="ECO:0000256" key="1">
    <source>
        <dbReference type="ARBA" id="ARBA00000813"/>
    </source>
</evidence>
<dbReference type="Ensembl" id="ENSNBRT00000027403.1">
    <property type="protein sequence ID" value="ENSNBRP00000026700.1"/>
    <property type="gene ID" value="ENSNBRG00000020351.1"/>
</dbReference>
<evidence type="ECO:0000256" key="3">
    <source>
        <dbReference type="ARBA" id="ARBA00010005"/>
    </source>
</evidence>
<name>A0A3Q4HSD2_NEOBR</name>
<feature type="domain" description="Fe-containing alcohol dehydrogenase-like C-terminal" evidence="12">
    <location>
        <begin position="176"/>
        <end position="230"/>
    </location>
</feature>
<evidence type="ECO:0000259" key="12">
    <source>
        <dbReference type="Pfam" id="PF25137"/>
    </source>
</evidence>
<dbReference type="GO" id="GO:0004022">
    <property type="term" value="F:alcohol dehydrogenase (NAD+) activity"/>
    <property type="evidence" value="ECO:0007669"/>
    <property type="project" value="InterPro"/>
</dbReference>
<keyword evidence="6" id="KW-0809">Transit peptide</keyword>
<evidence type="ECO:0000256" key="4">
    <source>
        <dbReference type="ARBA" id="ARBA00013182"/>
    </source>
</evidence>
<dbReference type="CDD" id="cd08190">
    <property type="entry name" value="HOT"/>
    <property type="match status" value="1"/>
</dbReference>
<dbReference type="Bgee" id="ENSNBRG00000020351">
    <property type="expression patterns" value="Expressed in heart and 7 other cell types or tissues"/>
</dbReference>
<dbReference type="InterPro" id="IPR042157">
    <property type="entry name" value="HOT"/>
</dbReference>
<dbReference type="GeneTree" id="ENSGT00390000003849"/>
<comment type="similarity">
    <text evidence="3">Belongs to the iron-containing alcohol dehydrogenase family. Hydroxyacid-oxoacid transhydrogenase subfamily.</text>
</comment>
<feature type="domain" description="Alcohol dehydrogenase iron-type/glycerol dehydrogenase GldA" evidence="11">
    <location>
        <begin position="22"/>
        <end position="127"/>
    </location>
</feature>
<keyword evidence="7" id="KW-0560">Oxidoreductase</keyword>
<dbReference type="Gene3D" id="3.40.50.1970">
    <property type="match status" value="1"/>
</dbReference>
<evidence type="ECO:0000256" key="8">
    <source>
        <dbReference type="ARBA" id="ARBA00023128"/>
    </source>
</evidence>
<accession>A0A3Q4HSD2</accession>
<dbReference type="InterPro" id="IPR056798">
    <property type="entry name" value="ADH_Fe_C"/>
</dbReference>
<dbReference type="EC" id="1.1.99.24" evidence="4"/>
<keyword evidence="14" id="KW-1185">Reference proteome</keyword>
<dbReference type="GO" id="GO:0046872">
    <property type="term" value="F:metal ion binding"/>
    <property type="evidence" value="ECO:0007669"/>
    <property type="project" value="InterPro"/>
</dbReference>
<evidence type="ECO:0000256" key="7">
    <source>
        <dbReference type="ARBA" id="ARBA00023002"/>
    </source>
</evidence>
<evidence type="ECO:0000256" key="9">
    <source>
        <dbReference type="ARBA" id="ARBA00032098"/>
    </source>
</evidence>